<accession>W1F8H9</accession>
<evidence type="ECO:0000313" key="2">
    <source>
        <dbReference type="Proteomes" id="UP000019199"/>
    </source>
</evidence>
<proteinExistence type="predicted"/>
<name>W1F8H9_ECOLX</name>
<dbReference type="Proteomes" id="UP000019199">
    <property type="component" value="Unassembled WGS sequence"/>
</dbReference>
<sequence length="43" mass="4701">MLFFGGTVSFSGQVCEDECYKRLRGYAVNFHHSSPDFVGGTPG</sequence>
<reference evidence="1 2" key="1">
    <citation type="submission" date="2013-10" db="EMBL/GenBank/DDBJ databases">
        <title>Antibiotic resistance diversity of beta-lactamase producers in the General Hospital Vienna.</title>
        <authorList>
            <person name="Barisic I."/>
            <person name="Mitteregger D."/>
            <person name="Hirschl A.M."/>
            <person name="Noehammer C."/>
            <person name="Wiesinger-Mayr H."/>
        </authorList>
    </citation>
    <scope>NUCLEOTIDE SEQUENCE [LARGE SCALE GENOMIC DNA]</scope>
    <source>
        <strain evidence="1 2">ISC7</strain>
    </source>
</reference>
<evidence type="ECO:0000313" key="1">
    <source>
        <dbReference type="EMBL" id="CDL29382.1"/>
    </source>
</evidence>
<organism evidence="1 2">
    <name type="scientific">Escherichia coli ISC7</name>
    <dbReference type="NCBI Taxonomy" id="1432555"/>
    <lineage>
        <taxon>Bacteria</taxon>
        <taxon>Pseudomonadati</taxon>
        <taxon>Pseudomonadota</taxon>
        <taxon>Gammaproteobacteria</taxon>
        <taxon>Enterobacterales</taxon>
        <taxon>Enterobacteriaceae</taxon>
        <taxon>Escherichia</taxon>
    </lineage>
</organism>
<dbReference type="EMBL" id="CBWN010000156">
    <property type="protein sequence ID" value="CDL29382.1"/>
    <property type="molecule type" value="Genomic_DNA"/>
</dbReference>
<comment type="caution">
    <text evidence="1">The sequence shown here is derived from an EMBL/GenBank/DDBJ whole genome shotgun (WGS) entry which is preliminary data.</text>
</comment>
<protein>
    <submittedName>
        <fullName evidence="1">Uncharacterized protein</fullName>
    </submittedName>
</protein>
<dbReference type="AlphaFoldDB" id="W1F8H9"/>